<name>A0ABR7Q1N2_9BURK</name>
<dbReference type="InterPro" id="IPR033459">
    <property type="entry name" value="AveC-like"/>
</dbReference>
<dbReference type="RefSeq" id="WP_187639320.1">
    <property type="nucleotide sequence ID" value="NZ_VZQQ01000105.1"/>
</dbReference>
<gene>
    <name evidence="2" type="ORF">F6X42_40525</name>
</gene>
<keyword evidence="1" id="KW-0812">Transmembrane</keyword>
<proteinExistence type="predicted"/>
<comment type="caution">
    <text evidence="2">The sequence shown here is derived from an EMBL/GenBank/DDBJ whole genome shotgun (WGS) entry which is preliminary data.</text>
</comment>
<evidence type="ECO:0000256" key="1">
    <source>
        <dbReference type="SAM" id="Phobius"/>
    </source>
</evidence>
<dbReference type="EMBL" id="VZQQ01000105">
    <property type="protein sequence ID" value="MBC8752460.1"/>
    <property type="molecule type" value="Genomic_DNA"/>
</dbReference>
<protein>
    <submittedName>
        <fullName evidence="2">Spirocyclase, AveC family</fullName>
    </submittedName>
</protein>
<evidence type="ECO:0000313" key="2">
    <source>
        <dbReference type="EMBL" id="MBC8752460.1"/>
    </source>
</evidence>
<feature type="transmembrane region" description="Helical" evidence="1">
    <location>
        <begin position="241"/>
        <end position="258"/>
    </location>
</feature>
<keyword evidence="1" id="KW-0472">Membrane</keyword>
<dbReference type="Proteomes" id="UP000736373">
    <property type="component" value="Unassembled WGS sequence"/>
</dbReference>
<feature type="transmembrane region" description="Helical" evidence="1">
    <location>
        <begin position="161"/>
        <end position="180"/>
    </location>
</feature>
<organism evidence="2 3">
    <name type="scientific">Paraburkholderia podalyriae</name>
    <dbReference type="NCBI Taxonomy" id="1938811"/>
    <lineage>
        <taxon>Bacteria</taxon>
        <taxon>Pseudomonadati</taxon>
        <taxon>Pseudomonadota</taxon>
        <taxon>Betaproteobacteria</taxon>
        <taxon>Burkholderiales</taxon>
        <taxon>Burkholderiaceae</taxon>
        <taxon>Paraburkholderia</taxon>
    </lineage>
</organism>
<dbReference type="Pfam" id="PF17198">
    <property type="entry name" value="AveC_like"/>
    <property type="match status" value="1"/>
</dbReference>
<feature type="transmembrane region" description="Helical" evidence="1">
    <location>
        <begin position="67"/>
        <end position="92"/>
    </location>
</feature>
<feature type="transmembrane region" description="Helical" evidence="1">
    <location>
        <begin position="24"/>
        <end position="47"/>
    </location>
</feature>
<keyword evidence="3" id="KW-1185">Reference proteome</keyword>
<keyword evidence="1" id="KW-1133">Transmembrane helix</keyword>
<reference evidence="2 3" key="1">
    <citation type="submission" date="2019-09" db="EMBL/GenBank/DDBJ databases">
        <title>Paraburkholderia podalyriae sp. nov., A South African Podalyria-associated rhizobium.</title>
        <authorList>
            <person name="Mavima L."/>
            <person name="Beukes C.W."/>
            <person name="Palmer M."/>
            <person name="De Meyer S.E."/>
            <person name="James E.K."/>
            <person name="Maluk M."/>
            <person name="Avontuur J.R."/>
            <person name="Chan W.Y."/>
            <person name="Venter S.N."/>
            <person name="Steenkamp E.T."/>
        </authorList>
    </citation>
    <scope>NUCLEOTIDE SEQUENCE [LARGE SCALE GENOMIC DNA]</scope>
    <source>
        <strain evidence="2 3">WC7.3b</strain>
    </source>
</reference>
<feature type="transmembrane region" description="Helical" evidence="1">
    <location>
        <begin position="210"/>
        <end position="229"/>
    </location>
</feature>
<feature type="transmembrane region" description="Helical" evidence="1">
    <location>
        <begin position="289"/>
        <end position="309"/>
    </location>
</feature>
<accession>A0ABR7Q1N2</accession>
<sequence length="345" mass="38202">MNKMDIRAFAPEETVAQTTQARPIVWWALVGAAFWVLQIYVIGSWLMSGKLAPTPPGPDPMPLRTSIAILVVQVVFGISVVWGFLHIAYTLIKKREFSAFNLIQIGWVAMTWQDLIIGYVRPQFVFNSHMVNVGSWGSFIPGWISPNDHLMPEPLAMQPSMYVALVPAMVMFGVGVMRWVKGKWPSLNGVQLTLVCAAAVILNDLVNEAVLCYLGVFAYVGVIRAWSIFPGTPEQFPLYEAIIYGVVITFSAAAFYFTDKEGRMFFERGADRVSSGCAREIARGLAVSGYVNITLLIYAILLIWVSFYIDERPKLPSYLDNGICGGTSGYPCPAPGVPIQTQTRK</sequence>
<evidence type="ECO:0000313" key="3">
    <source>
        <dbReference type="Proteomes" id="UP000736373"/>
    </source>
</evidence>